<keyword evidence="6" id="KW-1185">Reference proteome</keyword>
<organism evidence="5 6">
    <name type="scientific">Skeletonema marinoi</name>
    <dbReference type="NCBI Taxonomy" id="267567"/>
    <lineage>
        <taxon>Eukaryota</taxon>
        <taxon>Sar</taxon>
        <taxon>Stramenopiles</taxon>
        <taxon>Ochrophyta</taxon>
        <taxon>Bacillariophyta</taxon>
        <taxon>Coscinodiscophyceae</taxon>
        <taxon>Thalassiosirophycidae</taxon>
        <taxon>Thalassiosirales</taxon>
        <taxon>Skeletonemataceae</taxon>
        <taxon>Skeletonema</taxon>
        <taxon>Skeletonema marinoi-dohrnii complex</taxon>
    </lineage>
</organism>
<comment type="similarity">
    <text evidence="1">Belongs to the pseudouridine synthase RluA family.</text>
</comment>
<evidence type="ECO:0000259" key="4">
    <source>
        <dbReference type="Pfam" id="PF00849"/>
    </source>
</evidence>
<dbReference type="InterPro" id="IPR006224">
    <property type="entry name" value="PsdUridine_synth_RluA-like_CS"/>
</dbReference>
<accession>A0AAD8YIZ8</accession>
<dbReference type="SUPFAM" id="SSF55120">
    <property type="entry name" value="Pseudouridine synthase"/>
    <property type="match status" value="1"/>
</dbReference>
<sequence length="574" mass="64687">MWAYQWVKRCIIGRRVCCPVYLEKLKRRWTMMERSRLLIFICTMKPAASLAVLTLIGRRRTASSFLQGNHNTRCIKFRPFQTAKLYYSSHQPNTSKNITSHQSERSTIIMEDNTRYCITTSKNCRDDDGQQSKGKKWIKIAFDPQHDTTITHYNHALSNERMAKQSAAAITTTKEESNNNNNNAPIEENEEEKEIPASVLQYQRQKRKMQAANRASKTHVTISQHLQTIYTDEHIVVTNKPSGILCVPGVNSNKSLLDLVFEMYGASEEELEALAAAAAAEEANKGQGETKAQKRRRKNNERNSQTSTPDFSVVTRDNMIVHRLDMDTSGIVMFARNRHAMSKLHEAFRQKDTGSTRKVYEALLVGWLDVDCWMDVAASSSSSSSVGEKGDEGDDDNIANNNQEGDNNTDYIGGGEINLPLQRDHKHPPFMRVSTPHSEAEAHQAVADLNHAGFKKLIAKRPKASVTQFRVVKHELWMGHKVTRVELYPVTGRTHQLRVHCAALGHPILGDPAYGYYGEANPNGGFSNTMIRSISPTYATMELRDNVEKSVKESGRTMCLHAKELSLNHPVTGE</sequence>
<dbReference type="EMBL" id="JATAAI010000004">
    <property type="protein sequence ID" value="KAK1746071.1"/>
    <property type="molecule type" value="Genomic_DNA"/>
</dbReference>
<dbReference type="EC" id="5.4.99.-" evidence="5"/>
<name>A0AAD8YIZ8_9STRA</name>
<dbReference type="Gene3D" id="3.30.2350.10">
    <property type="entry name" value="Pseudouridine synthase"/>
    <property type="match status" value="1"/>
</dbReference>
<evidence type="ECO:0000256" key="2">
    <source>
        <dbReference type="SAM" id="MobiDB-lite"/>
    </source>
</evidence>
<dbReference type="GO" id="GO:0003723">
    <property type="term" value="F:RNA binding"/>
    <property type="evidence" value="ECO:0007669"/>
    <property type="project" value="InterPro"/>
</dbReference>
<gene>
    <name evidence="5" type="ORF">QTG54_002678</name>
</gene>
<evidence type="ECO:0000256" key="3">
    <source>
        <dbReference type="SAM" id="Phobius"/>
    </source>
</evidence>
<dbReference type="GO" id="GO:0009982">
    <property type="term" value="F:pseudouridine synthase activity"/>
    <property type="evidence" value="ECO:0007669"/>
    <property type="project" value="InterPro"/>
</dbReference>
<dbReference type="InterPro" id="IPR006145">
    <property type="entry name" value="PsdUridine_synth_RsuA/RluA"/>
</dbReference>
<dbReference type="GO" id="GO:0000455">
    <property type="term" value="P:enzyme-directed rRNA pseudouridine synthesis"/>
    <property type="evidence" value="ECO:0007669"/>
    <property type="project" value="TreeGrafter"/>
</dbReference>
<reference evidence="5" key="1">
    <citation type="submission" date="2023-06" db="EMBL/GenBank/DDBJ databases">
        <title>Survivors Of The Sea: Transcriptome response of Skeletonema marinoi to long-term dormancy.</title>
        <authorList>
            <person name="Pinder M.I.M."/>
            <person name="Kourtchenko O."/>
            <person name="Robertson E.K."/>
            <person name="Larsson T."/>
            <person name="Maumus F."/>
            <person name="Osuna-Cruz C.M."/>
            <person name="Vancaester E."/>
            <person name="Stenow R."/>
            <person name="Vandepoele K."/>
            <person name="Ploug H."/>
            <person name="Bruchert V."/>
            <person name="Godhe A."/>
            <person name="Topel M."/>
        </authorList>
    </citation>
    <scope>NUCLEOTIDE SEQUENCE</scope>
    <source>
        <strain evidence="5">R05AC</strain>
    </source>
</reference>
<feature type="transmembrane region" description="Helical" evidence="3">
    <location>
        <begin position="37"/>
        <end position="57"/>
    </location>
</feature>
<feature type="region of interest" description="Disordered" evidence="2">
    <location>
        <begin position="171"/>
        <end position="194"/>
    </location>
</feature>
<dbReference type="PROSITE" id="PS01129">
    <property type="entry name" value="PSI_RLU"/>
    <property type="match status" value="1"/>
</dbReference>
<dbReference type="CDD" id="cd02869">
    <property type="entry name" value="PseudoU_synth_RluA_like"/>
    <property type="match status" value="1"/>
</dbReference>
<dbReference type="PANTHER" id="PTHR21600:SF87">
    <property type="entry name" value="RNA PSEUDOURIDYLATE SYNTHASE DOMAIN-CONTAINING PROTEIN 1"/>
    <property type="match status" value="1"/>
</dbReference>
<feature type="compositionally biased region" description="Polar residues" evidence="2">
    <location>
        <begin position="398"/>
        <end position="410"/>
    </location>
</feature>
<dbReference type="AlphaFoldDB" id="A0AAD8YIZ8"/>
<feature type="region of interest" description="Disordered" evidence="2">
    <location>
        <begin position="282"/>
        <end position="312"/>
    </location>
</feature>
<dbReference type="PANTHER" id="PTHR21600">
    <property type="entry name" value="MITOCHONDRIAL RNA PSEUDOURIDINE SYNTHASE"/>
    <property type="match status" value="1"/>
</dbReference>
<keyword evidence="3" id="KW-0812">Transmembrane</keyword>
<keyword evidence="3" id="KW-1133">Transmembrane helix</keyword>
<dbReference type="Proteomes" id="UP001224775">
    <property type="component" value="Unassembled WGS sequence"/>
</dbReference>
<dbReference type="InterPro" id="IPR050188">
    <property type="entry name" value="RluA_PseudoU_synthase"/>
</dbReference>
<evidence type="ECO:0000313" key="6">
    <source>
        <dbReference type="Proteomes" id="UP001224775"/>
    </source>
</evidence>
<evidence type="ECO:0000313" key="5">
    <source>
        <dbReference type="EMBL" id="KAK1746071.1"/>
    </source>
</evidence>
<evidence type="ECO:0000256" key="1">
    <source>
        <dbReference type="ARBA" id="ARBA00010876"/>
    </source>
</evidence>
<feature type="domain" description="Pseudouridine synthase RsuA/RluA-like" evidence="4">
    <location>
        <begin position="234"/>
        <end position="503"/>
    </location>
</feature>
<protein>
    <submittedName>
        <fullName evidence="5">Mitochondrial RNA pseudouridine synthase</fullName>
        <ecNumber evidence="5">5.4.99.-</ecNumber>
    </submittedName>
</protein>
<comment type="caution">
    <text evidence="5">The sequence shown here is derived from an EMBL/GenBank/DDBJ whole genome shotgun (WGS) entry which is preliminary data.</text>
</comment>
<keyword evidence="5" id="KW-0413">Isomerase</keyword>
<dbReference type="InterPro" id="IPR020103">
    <property type="entry name" value="PsdUridine_synth_cat_dom_sf"/>
</dbReference>
<keyword evidence="3" id="KW-0472">Membrane</keyword>
<dbReference type="Pfam" id="PF00849">
    <property type="entry name" value="PseudoU_synth_2"/>
    <property type="match status" value="1"/>
</dbReference>
<proteinExistence type="inferred from homology"/>
<feature type="region of interest" description="Disordered" evidence="2">
    <location>
        <begin position="380"/>
        <end position="418"/>
    </location>
</feature>